<comment type="caution">
    <text evidence="1">The sequence shown here is derived from an EMBL/GenBank/DDBJ whole genome shotgun (WGS) entry which is preliminary data.</text>
</comment>
<sequence length="145" mass="16140">MMKKILNLISYSFILLYLYAAASKLMGFQEFKVQLGQSPVLTGYAGIVVWLIPVVEIAIAVLLVFQRTLLVGLYAAFGLMLMFIGYILVILYSGEQIPCNCGGLLDAMSWTQHLVFNSVFAVLGLIGIILYNVFMNQEKLNNCKT</sequence>
<dbReference type="Proteomes" id="UP001246858">
    <property type="component" value="Unassembled WGS sequence"/>
</dbReference>
<proteinExistence type="predicted"/>
<evidence type="ECO:0000313" key="2">
    <source>
        <dbReference type="Proteomes" id="UP001246858"/>
    </source>
</evidence>
<organism evidence="1 2">
    <name type="scientific">Pedobacter africanus</name>
    <dbReference type="NCBI Taxonomy" id="151894"/>
    <lineage>
        <taxon>Bacteria</taxon>
        <taxon>Pseudomonadati</taxon>
        <taxon>Bacteroidota</taxon>
        <taxon>Sphingobacteriia</taxon>
        <taxon>Sphingobacteriales</taxon>
        <taxon>Sphingobacteriaceae</taxon>
        <taxon>Pedobacter</taxon>
    </lineage>
</organism>
<accession>A0ACC6KVX5</accession>
<protein>
    <submittedName>
        <fullName evidence="1">Uncharacterized protein</fullName>
    </submittedName>
</protein>
<evidence type="ECO:0000313" key="1">
    <source>
        <dbReference type="EMBL" id="MDR6783320.1"/>
    </source>
</evidence>
<gene>
    <name evidence="1" type="ORF">J2X78_001872</name>
</gene>
<dbReference type="EMBL" id="JAVDTF010000001">
    <property type="protein sequence ID" value="MDR6783320.1"/>
    <property type="molecule type" value="Genomic_DNA"/>
</dbReference>
<reference evidence="1" key="1">
    <citation type="submission" date="2023-07" db="EMBL/GenBank/DDBJ databases">
        <title>Sorghum-associated microbial communities from plants grown in Nebraska, USA.</title>
        <authorList>
            <person name="Schachtman D."/>
        </authorList>
    </citation>
    <scope>NUCLEOTIDE SEQUENCE</scope>
    <source>
        <strain evidence="1">2697</strain>
    </source>
</reference>
<name>A0ACC6KVX5_9SPHI</name>
<keyword evidence="2" id="KW-1185">Reference proteome</keyword>